<dbReference type="AlphaFoldDB" id="A0A2H0KPZ5"/>
<sequence length="313" mass="36844">MLINNWKKQLEKLSGNLTTNEYMPEKIRQVLLEEDSSLRNKLSFEEINFPKLSGLLGEIKGLEILSGLQKINKKGCLTLYRAMRFPTYKRMYELGCNYGCAIADYEQERILELYNDKKYKAKRNQIQKNKNFWVIPQERVVCGLPAFSLVNDALQIHQAFRGKKDKVVMMAIHIPHKILKTKVRLIANPAIDESYDICDRDYEIKDFVNNDGIIGFDYSFLRAKGIDLYEIYAQNMPWSLSDMKKIGISHDFFLLDIYEIQGKDKKKIKRLFDNNKLLKENQYFLHGFRGDQNIFARRESRYLPIKCRKIGIK</sequence>
<protein>
    <submittedName>
        <fullName evidence="1">Uncharacterized protein</fullName>
    </submittedName>
</protein>
<reference evidence="1 2" key="1">
    <citation type="submission" date="2017-09" db="EMBL/GenBank/DDBJ databases">
        <title>Depth-based differentiation of microbial function through sediment-hosted aquifers and enrichment of novel symbionts in the deep terrestrial subsurface.</title>
        <authorList>
            <person name="Probst A.J."/>
            <person name="Ladd B."/>
            <person name="Jarett J.K."/>
            <person name="Geller-Mcgrath D.E."/>
            <person name="Sieber C.M."/>
            <person name="Emerson J.B."/>
            <person name="Anantharaman K."/>
            <person name="Thomas B.C."/>
            <person name="Malmstrom R."/>
            <person name="Stieglmeier M."/>
            <person name="Klingl A."/>
            <person name="Woyke T."/>
            <person name="Ryan C.M."/>
            <person name="Banfield J.F."/>
        </authorList>
    </citation>
    <scope>NUCLEOTIDE SEQUENCE [LARGE SCALE GENOMIC DNA]</scope>
    <source>
        <strain evidence="1">CG11_big_fil_rev_8_21_14_0_20_44_10</strain>
    </source>
</reference>
<organism evidence="1 2">
    <name type="scientific">Candidatus Portnoybacteria bacterium CG11_big_fil_rev_8_21_14_0_20_44_10</name>
    <dbReference type="NCBI Taxonomy" id="1974818"/>
    <lineage>
        <taxon>Bacteria</taxon>
        <taxon>Candidatus Portnoyibacteriota</taxon>
    </lineage>
</organism>
<name>A0A2H0KPZ5_9BACT</name>
<dbReference type="EMBL" id="PCVN01000084">
    <property type="protein sequence ID" value="PIQ74220.1"/>
    <property type="molecule type" value="Genomic_DNA"/>
</dbReference>
<comment type="caution">
    <text evidence="1">The sequence shown here is derived from an EMBL/GenBank/DDBJ whole genome shotgun (WGS) entry which is preliminary data.</text>
</comment>
<gene>
    <name evidence="1" type="ORF">COV85_03250</name>
</gene>
<evidence type="ECO:0000313" key="1">
    <source>
        <dbReference type="EMBL" id="PIQ74220.1"/>
    </source>
</evidence>
<proteinExistence type="predicted"/>
<dbReference type="Proteomes" id="UP000231550">
    <property type="component" value="Unassembled WGS sequence"/>
</dbReference>
<evidence type="ECO:0000313" key="2">
    <source>
        <dbReference type="Proteomes" id="UP000231550"/>
    </source>
</evidence>
<accession>A0A2H0KPZ5</accession>